<accession>A0ABX2T4L4</accession>
<evidence type="ECO:0000313" key="2">
    <source>
        <dbReference type="Proteomes" id="UP000584642"/>
    </source>
</evidence>
<proteinExistence type="predicted"/>
<gene>
    <name evidence="1" type="ORF">HND93_04855</name>
</gene>
<organism evidence="1 2">
    <name type="scientific">Azospirillum oleiclasticum</name>
    <dbReference type="NCBI Taxonomy" id="2735135"/>
    <lineage>
        <taxon>Bacteria</taxon>
        <taxon>Pseudomonadati</taxon>
        <taxon>Pseudomonadota</taxon>
        <taxon>Alphaproteobacteria</taxon>
        <taxon>Rhodospirillales</taxon>
        <taxon>Azospirillaceae</taxon>
        <taxon>Azospirillum</taxon>
    </lineage>
</organism>
<name>A0ABX2T4L4_9PROT</name>
<keyword evidence="2" id="KW-1185">Reference proteome</keyword>
<evidence type="ECO:0000313" key="1">
    <source>
        <dbReference type="EMBL" id="NYZ19032.1"/>
    </source>
</evidence>
<dbReference type="RefSeq" id="WP_180280718.1">
    <property type="nucleotide sequence ID" value="NZ_JABFDB010000001.1"/>
</dbReference>
<reference evidence="1 2" key="1">
    <citation type="submission" date="2020-05" db="EMBL/GenBank/DDBJ databases">
        <title>Azospirillum oleiclasticum sp. nov, a nitrogen-fixing and heavy crude oil-emulsifying bacterium isolated from the crude oil of Yumen Oilfield.</title>
        <authorList>
            <person name="Wu D."/>
            <person name="Cai M."/>
            <person name="Zhang X."/>
        </authorList>
    </citation>
    <scope>NUCLEOTIDE SEQUENCE [LARGE SCALE GENOMIC DNA]</scope>
    <source>
        <strain evidence="1 2">ROY-1-1-2</strain>
    </source>
</reference>
<sequence length="127" mass="13550">MINPVITAAAGWSEAVEERAKRFLDYSVGTEGPGVPVTVATLLARCQYDPVASARFLMLVPPLTAQREFAKTVAGFRIDGEPCPDPAAVARAALAHAGRAVAMADIHPERRLLAGAVCFLLRLARPR</sequence>
<protein>
    <submittedName>
        <fullName evidence="1">Uncharacterized protein</fullName>
    </submittedName>
</protein>
<dbReference type="EMBL" id="JABFDB010000001">
    <property type="protein sequence ID" value="NYZ19032.1"/>
    <property type="molecule type" value="Genomic_DNA"/>
</dbReference>
<dbReference type="Proteomes" id="UP000584642">
    <property type="component" value="Unassembled WGS sequence"/>
</dbReference>
<comment type="caution">
    <text evidence="1">The sequence shown here is derived from an EMBL/GenBank/DDBJ whole genome shotgun (WGS) entry which is preliminary data.</text>
</comment>